<evidence type="ECO:0000256" key="1">
    <source>
        <dbReference type="SAM" id="MobiDB-lite"/>
    </source>
</evidence>
<feature type="region of interest" description="Disordered" evidence="1">
    <location>
        <begin position="1"/>
        <end position="68"/>
    </location>
</feature>
<sequence>MAGLSGCGSDNDEKPQEATPTVTRTQTQTETRTAAPEPPTPSPTPPEATTPPPPPAPTTSKPSAPTDAASTVEAYFDAINARDYRRAWDLGGKNLGDPSYSSFAAGFADVERDTVHILDVSGGTVTVVIDVLRPDGTQQSFEGTYTVRGGIIVDAAIRLVEAPAPDERESAYPPGPSEGEPDVDCPELPGPVWVGPSDPHNLDRDGDGIGCEAN</sequence>
<accession>A0A1E5PHU7</accession>
<proteinExistence type="predicted"/>
<evidence type="ECO:0000313" key="2">
    <source>
        <dbReference type="EMBL" id="OEJ29138.1"/>
    </source>
</evidence>
<feature type="compositionally biased region" description="Low complexity" evidence="1">
    <location>
        <begin position="58"/>
        <end position="68"/>
    </location>
</feature>
<comment type="caution">
    <text evidence="2">The sequence shown here is derived from an EMBL/GenBank/DDBJ whole genome shotgun (WGS) entry which is preliminary data.</text>
</comment>
<name>A0A1E5PHU7_9ACTN</name>
<feature type="region of interest" description="Disordered" evidence="1">
    <location>
        <begin position="164"/>
        <end position="214"/>
    </location>
</feature>
<feature type="compositionally biased region" description="Low complexity" evidence="1">
    <location>
        <begin position="17"/>
        <end position="35"/>
    </location>
</feature>
<dbReference type="EMBL" id="MEHJ01000001">
    <property type="protein sequence ID" value="OEJ29138.1"/>
    <property type="molecule type" value="Genomic_DNA"/>
</dbReference>
<organism evidence="2 3">
    <name type="scientific">Streptomyces agglomeratus</name>
    <dbReference type="NCBI Taxonomy" id="285458"/>
    <lineage>
        <taxon>Bacteria</taxon>
        <taxon>Bacillati</taxon>
        <taxon>Actinomycetota</taxon>
        <taxon>Actinomycetes</taxon>
        <taxon>Kitasatosporales</taxon>
        <taxon>Streptomycetaceae</taxon>
        <taxon>Streptomyces</taxon>
    </lineage>
</organism>
<gene>
    <name evidence="2" type="ORF">AS594_01130</name>
</gene>
<dbReference type="AlphaFoldDB" id="A0A1E5PHU7"/>
<reference evidence="2 3" key="1">
    <citation type="submission" date="2016-08" db="EMBL/GenBank/DDBJ databases">
        <title>Complete genome sequence of Streptomyces agglomeratus strain 6-3-2, a novel anti-MRSA actinomycete isolated from Wuli of Tebit, China.</title>
        <authorList>
            <person name="Chen X."/>
        </authorList>
    </citation>
    <scope>NUCLEOTIDE SEQUENCE [LARGE SCALE GENOMIC DNA]</scope>
    <source>
        <strain evidence="2 3">6-3-2</strain>
    </source>
</reference>
<keyword evidence="3" id="KW-1185">Reference proteome</keyword>
<protein>
    <submittedName>
        <fullName evidence="2">Uncharacterized protein</fullName>
    </submittedName>
</protein>
<feature type="compositionally biased region" description="Pro residues" evidence="1">
    <location>
        <begin position="36"/>
        <end position="57"/>
    </location>
</feature>
<dbReference type="STRING" id="285458.BGM19_35735"/>
<dbReference type="Proteomes" id="UP000095759">
    <property type="component" value="Unassembled WGS sequence"/>
</dbReference>
<evidence type="ECO:0000313" key="3">
    <source>
        <dbReference type="Proteomes" id="UP000095759"/>
    </source>
</evidence>